<evidence type="ECO:0000313" key="3">
    <source>
        <dbReference type="Proteomes" id="UP000192505"/>
    </source>
</evidence>
<evidence type="ECO:0000313" key="2">
    <source>
        <dbReference type="EMBL" id="OQW85757.1"/>
    </source>
</evidence>
<keyword evidence="1" id="KW-0175">Coiled coil</keyword>
<accession>A0A1W9KNM9</accession>
<comment type="caution">
    <text evidence="2">The sequence shown here is derived from an EMBL/GenBank/DDBJ whole genome shotgun (WGS) entry which is preliminary data.</text>
</comment>
<protein>
    <recommendedName>
        <fullName evidence="4">Plasmid recombination enzyme</fullName>
    </recommendedName>
</protein>
<dbReference type="Gene3D" id="3.30.930.30">
    <property type="match status" value="1"/>
</dbReference>
<organism evidence="2 3">
    <name type="scientific">Rhodoferax ferrireducens</name>
    <dbReference type="NCBI Taxonomy" id="192843"/>
    <lineage>
        <taxon>Bacteria</taxon>
        <taxon>Pseudomonadati</taxon>
        <taxon>Pseudomonadota</taxon>
        <taxon>Betaproteobacteria</taxon>
        <taxon>Burkholderiales</taxon>
        <taxon>Comamonadaceae</taxon>
        <taxon>Rhodoferax</taxon>
    </lineage>
</organism>
<dbReference type="EMBL" id="MTEI01000038">
    <property type="protein sequence ID" value="OQW85757.1"/>
    <property type="molecule type" value="Genomic_DNA"/>
</dbReference>
<reference evidence="2 3" key="1">
    <citation type="submission" date="2017-01" db="EMBL/GenBank/DDBJ databases">
        <title>Novel large sulfur bacteria in the metagenomes of groundwater-fed chemosynthetic microbial mats in the Lake Huron basin.</title>
        <authorList>
            <person name="Sharrar A.M."/>
            <person name="Flood B.E."/>
            <person name="Bailey J.V."/>
            <person name="Jones D.S."/>
            <person name="Biddanda B."/>
            <person name="Ruberg S.A."/>
            <person name="Marcus D.N."/>
            <person name="Dick G.J."/>
        </authorList>
    </citation>
    <scope>NUCLEOTIDE SEQUENCE [LARGE SCALE GENOMIC DNA]</scope>
    <source>
        <strain evidence="2">A7</strain>
    </source>
</reference>
<sequence>MPWYSEVKNKQGDTMAGYQFIHVELYARSASKLTGKARAIKGTKRQANTSDTAWTARQIVAEVRREAGQFSPHITPLRPEPLFGSVDDLAAELDELDLHPPKGQRKDTPIMMAGVVSSEWAPNDPRSLEWRMDALAYLHKTFGASLRAVVAHNDEPHDHLHFYVCQPDLKPVKGLHSGHIARQKATDAGDDAKAQTEAYTAAMKALQDDYYNQVAKKHGQARIGPRRERLGRMEWQERQAQAELISEVMRSTELKFSEAVDRVASAHKDANMLIQSARATSMVAKEEVKTELKEATKLKEDLEKLREDQLLERQAFQEEVGLFKKVLKSIYDTLPTLERLELVPFLSAFDQAKAAVLAVRDRFSRDQKGSELLP</sequence>
<name>A0A1W9KNM9_9BURK</name>
<proteinExistence type="predicted"/>
<feature type="coiled-coil region" evidence="1">
    <location>
        <begin position="285"/>
        <end position="319"/>
    </location>
</feature>
<dbReference type="Proteomes" id="UP000192505">
    <property type="component" value="Unassembled WGS sequence"/>
</dbReference>
<dbReference type="AlphaFoldDB" id="A0A1W9KNM9"/>
<evidence type="ECO:0000256" key="1">
    <source>
        <dbReference type="SAM" id="Coils"/>
    </source>
</evidence>
<evidence type="ECO:0008006" key="4">
    <source>
        <dbReference type="Google" id="ProtNLM"/>
    </source>
</evidence>
<gene>
    <name evidence="2" type="ORF">BWK72_20710</name>
</gene>